<proteinExistence type="predicted"/>
<organism evidence="1 2">
    <name type="scientific">Naganishia onofrii</name>
    <dbReference type="NCBI Taxonomy" id="1851511"/>
    <lineage>
        <taxon>Eukaryota</taxon>
        <taxon>Fungi</taxon>
        <taxon>Dikarya</taxon>
        <taxon>Basidiomycota</taxon>
        <taxon>Agaricomycotina</taxon>
        <taxon>Tremellomycetes</taxon>
        <taxon>Filobasidiales</taxon>
        <taxon>Filobasidiaceae</taxon>
        <taxon>Naganishia</taxon>
    </lineage>
</organism>
<gene>
    <name evidence="1" type="ORF">QFC24_001896</name>
</gene>
<dbReference type="Proteomes" id="UP001234202">
    <property type="component" value="Unassembled WGS sequence"/>
</dbReference>
<accession>A0ACC2XT96</accession>
<evidence type="ECO:0000313" key="2">
    <source>
        <dbReference type="Proteomes" id="UP001234202"/>
    </source>
</evidence>
<comment type="caution">
    <text evidence="1">The sequence shown here is derived from an EMBL/GenBank/DDBJ whole genome shotgun (WGS) entry which is preliminary data.</text>
</comment>
<keyword evidence="2" id="KW-1185">Reference proteome</keyword>
<sequence length="232" mass="24280">MSQYLPVSAVPSVDMDKPDRMPREASPEPNIVAPAPAKKTQATFGSFASTASPFAKIATPSTGLEGSATKALPEDVAAKVREANTLSVSKPKSTESSTKETVKKAQTSFGAFSSTASPFSSIKHTSAFTLQPVASSSNATAHSASPFKPASGSAFGNWSTSASPFATPSRKVTPKDDTEESEQKSGSDEKEDGDSKAKRDEQNFGDILAATSGEASAERQKLDIQHQQGNYL</sequence>
<dbReference type="EMBL" id="JASBWV010000004">
    <property type="protein sequence ID" value="KAJ9126861.1"/>
    <property type="molecule type" value="Genomic_DNA"/>
</dbReference>
<reference evidence="1" key="1">
    <citation type="submission" date="2023-04" db="EMBL/GenBank/DDBJ databases">
        <title>Draft Genome sequencing of Naganishia species isolated from polar environments using Oxford Nanopore Technology.</title>
        <authorList>
            <person name="Leo P."/>
            <person name="Venkateswaran K."/>
        </authorList>
    </citation>
    <scope>NUCLEOTIDE SEQUENCE</scope>
    <source>
        <strain evidence="1">DBVPG 5303</strain>
    </source>
</reference>
<evidence type="ECO:0000313" key="1">
    <source>
        <dbReference type="EMBL" id="KAJ9126861.1"/>
    </source>
</evidence>
<protein>
    <submittedName>
        <fullName evidence="1">Uncharacterized protein</fullName>
    </submittedName>
</protein>
<name>A0ACC2XT96_9TREE</name>